<dbReference type="PANTHER" id="PTHR31905">
    <property type="entry name" value="COILED-COIL DOMAIN-CONTAINING PROTEIN 58"/>
    <property type="match status" value="1"/>
</dbReference>
<dbReference type="EMBL" id="CP034456">
    <property type="protein sequence ID" value="QBM85843.1"/>
    <property type="molecule type" value="Genomic_DNA"/>
</dbReference>
<dbReference type="InterPro" id="IPR019171">
    <property type="entry name" value="MIX23"/>
</dbReference>
<dbReference type="Pfam" id="PF09774">
    <property type="entry name" value="MIX23"/>
    <property type="match status" value="1"/>
</dbReference>
<dbReference type="PANTHER" id="PTHR31905:SF2">
    <property type="entry name" value="PROTEIN MIX23"/>
    <property type="match status" value="1"/>
</dbReference>
<evidence type="ECO:0000256" key="1">
    <source>
        <dbReference type="ARBA" id="ARBA00024204"/>
    </source>
</evidence>
<protein>
    <submittedName>
        <fullName evidence="2">Caffeine-induced death protein 2</fullName>
    </submittedName>
</protein>
<proteinExistence type="inferred from homology"/>
<accession>A0A4V1ADI6</accession>
<reference evidence="3" key="1">
    <citation type="submission" date="2019-03" db="EMBL/GenBank/DDBJ databases">
        <title>Snf2 controls pulcherriminic acid biosynthesis and connects pigmentation and antifungal activity of the yeast Metschnikowia pulcherrima.</title>
        <authorList>
            <person name="Gore-Lloyd D."/>
            <person name="Sumann I."/>
            <person name="Brachmann A.O."/>
            <person name="Schneeberger K."/>
            <person name="Ortiz-Merino R.A."/>
            <person name="Moreno-Beltran M."/>
            <person name="Schlaefli M."/>
            <person name="Kirner P."/>
            <person name="Santos Kron A."/>
            <person name="Wolfe K.H."/>
            <person name="Piel J."/>
            <person name="Ahrens C.H."/>
            <person name="Henk D."/>
            <person name="Freimoser F.M."/>
        </authorList>
    </citation>
    <scope>NUCLEOTIDE SEQUENCE [LARGE SCALE GENOMIC DNA]</scope>
    <source>
        <strain evidence="3">APC 1.2</strain>
    </source>
</reference>
<evidence type="ECO:0000313" key="2">
    <source>
        <dbReference type="EMBL" id="QBM85843.1"/>
    </source>
</evidence>
<dbReference type="AlphaFoldDB" id="A0A4V1ADI6"/>
<keyword evidence="3" id="KW-1185">Reference proteome</keyword>
<organism evidence="2 3">
    <name type="scientific">Metschnikowia aff. pulcherrima</name>
    <dbReference type="NCBI Taxonomy" id="2163413"/>
    <lineage>
        <taxon>Eukaryota</taxon>
        <taxon>Fungi</taxon>
        <taxon>Dikarya</taxon>
        <taxon>Ascomycota</taxon>
        <taxon>Saccharomycotina</taxon>
        <taxon>Pichiomycetes</taxon>
        <taxon>Metschnikowiaceae</taxon>
        <taxon>Metschnikowia</taxon>
    </lineage>
</organism>
<gene>
    <name evidence="2" type="primary">MPUL0A04720</name>
    <name evidence="2" type="ORF">METSCH_A04720</name>
</gene>
<name>A0A4V1ADI6_9ASCO</name>
<dbReference type="GO" id="GO:0005758">
    <property type="term" value="C:mitochondrial intermembrane space"/>
    <property type="evidence" value="ECO:0007669"/>
    <property type="project" value="InterPro"/>
</dbReference>
<dbReference type="Proteomes" id="UP000292447">
    <property type="component" value="Chromosome I"/>
</dbReference>
<evidence type="ECO:0000313" key="3">
    <source>
        <dbReference type="Proteomes" id="UP000292447"/>
    </source>
</evidence>
<sequence length="189" mass="21577">MRLFSAPEEAPSSSDTLFITGPAEALVTSKPLLSLENCESSSRIRAFLRLSRIATDDTIRQHLNETGPSQCDQYFEQTILPQWRARSEAIQFCSKYAKSLRAEAQLKETTLHEDYDLRIDPYAAKNARDYLDDQYARCVSVENWVANETNVESIIREQTASVLSDKCYYKDWLLAFKTAAREPSFTSDL</sequence>
<comment type="similarity">
    <text evidence="1">Belongs to the MIX23 family.</text>
</comment>